<comment type="subcellular location">
    <subcellularLocation>
        <location evidence="8">Cell membrane</location>
        <topology evidence="8">Multi-pass membrane protein</topology>
    </subcellularLocation>
    <subcellularLocation>
        <location evidence="1">Membrane</location>
        <topology evidence="1">Multi-pass membrane protein</topology>
    </subcellularLocation>
</comment>
<reference evidence="10 11" key="1">
    <citation type="journal article" date="2022" name="Res Sq">
        <title>Evolution of multicellular longitudinally dividing oral cavity symbionts (Neisseriaceae).</title>
        <authorList>
            <person name="Nyongesa S."/>
            <person name="Weber P."/>
            <person name="Bernet E."/>
            <person name="Pullido F."/>
            <person name="Nieckarz M."/>
            <person name="Delaby M."/>
            <person name="Nieves C."/>
            <person name="Viehboeck T."/>
            <person name="Krause N."/>
            <person name="Rivera-Millot A."/>
            <person name="Nakamura A."/>
            <person name="Vischer N."/>
            <person name="VanNieuwenhze M."/>
            <person name="Brun Y."/>
            <person name="Cava F."/>
            <person name="Bulgheresi S."/>
            <person name="Veyrier F."/>
        </authorList>
    </citation>
    <scope>NUCLEOTIDE SEQUENCE [LARGE SCALE GENOMIC DNA]</scope>
    <source>
        <strain evidence="10 11">SN4</strain>
    </source>
</reference>
<feature type="transmembrane region" description="Helical" evidence="8">
    <location>
        <begin position="340"/>
        <end position="364"/>
    </location>
</feature>
<dbReference type="PROSITE" id="PS01219">
    <property type="entry name" value="AMMONIUM_TRANSP"/>
    <property type="match status" value="1"/>
</dbReference>
<dbReference type="InterPro" id="IPR001905">
    <property type="entry name" value="Ammonium_transpt"/>
</dbReference>
<evidence type="ECO:0000256" key="5">
    <source>
        <dbReference type="ARBA" id="ARBA00022989"/>
    </source>
</evidence>
<dbReference type="Pfam" id="PF00909">
    <property type="entry name" value="Ammonium_transp"/>
    <property type="match status" value="1"/>
</dbReference>
<evidence type="ECO:0000259" key="9">
    <source>
        <dbReference type="Pfam" id="PF00909"/>
    </source>
</evidence>
<feature type="transmembrane region" description="Helical" evidence="8">
    <location>
        <begin position="193"/>
        <end position="212"/>
    </location>
</feature>
<feature type="transmembrane region" description="Helical" evidence="8">
    <location>
        <begin position="152"/>
        <end position="173"/>
    </location>
</feature>
<evidence type="ECO:0000313" key="10">
    <source>
        <dbReference type="EMBL" id="UOO91231.1"/>
    </source>
</evidence>
<keyword evidence="6 8" id="KW-0472">Membrane</keyword>
<feature type="transmembrane region" description="Helical" evidence="8">
    <location>
        <begin position="124"/>
        <end position="145"/>
    </location>
</feature>
<keyword evidence="11" id="KW-1185">Reference proteome</keyword>
<dbReference type="NCBIfam" id="TIGR00836">
    <property type="entry name" value="amt"/>
    <property type="match status" value="1"/>
</dbReference>
<name>A0ABY4E631_9NEIS</name>
<gene>
    <name evidence="10" type="ORF">LVJ82_04965</name>
</gene>
<dbReference type="InterPro" id="IPR018047">
    <property type="entry name" value="Ammonium_transpt_CS"/>
</dbReference>
<keyword evidence="3 8" id="KW-0813">Transport</keyword>
<feature type="transmembrane region" description="Helical" evidence="8">
    <location>
        <begin position="224"/>
        <end position="241"/>
    </location>
</feature>
<evidence type="ECO:0000256" key="1">
    <source>
        <dbReference type="ARBA" id="ARBA00004141"/>
    </source>
</evidence>
<keyword evidence="5 8" id="KW-1133">Transmembrane helix</keyword>
<feature type="transmembrane region" description="Helical" evidence="8">
    <location>
        <begin position="27"/>
        <end position="48"/>
    </location>
</feature>
<feature type="transmembrane region" description="Helical" evidence="8">
    <location>
        <begin position="285"/>
        <end position="304"/>
    </location>
</feature>
<feature type="domain" description="Ammonium transporter AmtB-like" evidence="9">
    <location>
        <begin position="27"/>
        <end position="419"/>
    </location>
</feature>
<evidence type="ECO:0000313" key="11">
    <source>
        <dbReference type="Proteomes" id="UP000832011"/>
    </source>
</evidence>
<evidence type="ECO:0000256" key="2">
    <source>
        <dbReference type="ARBA" id="ARBA00005887"/>
    </source>
</evidence>
<keyword evidence="4 8" id="KW-0812">Transmembrane</keyword>
<dbReference type="EMBL" id="CP091511">
    <property type="protein sequence ID" value="UOO91231.1"/>
    <property type="molecule type" value="Genomic_DNA"/>
</dbReference>
<dbReference type="PANTHER" id="PTHR43029">
    <property type="entry name" value="AMMONIUM TRANSPORTER MEP2"/>
    <property type="match status" value="1"/>
</dbReference>
<organism evidence="10 11">
    <name type="scientific">Vitreoscilla massiliensis</name>
    <dbReference type="NCBI Taxonomy" id="1689272"/>
    <lineage>
        <taxon>Bacteria</taxon>
        <taxon>Pseudomonadati</taxon>
        <taxon>Pseudomonadota</taxon>
        <taxon>Betaproteobacteria</taxon>
        <taxon>Neisseriales</taxon>
        <taxon>Neisseriaceae</taxon>
        <taxon>Vitreoscilla</taxon>
    </lineage>
</organism>
<feature type="transmembrane region" description="Helical" evidence="8">
    <location>
        <begin position="370"/>
        <end position="392"/>
    </location>
</feature>
<sequence length="422" mass="44301">MLPVVAMADGTADWLQPVENLNAGDSAWMMISAALVLFMTLPGLALFYGGMARKKNVLSMMVQSFAVAALVSVLWMAIGYSIAFTPNNGFLGGFDRVFLNGMTFMAEDGKLTIYPGLKTIPESVFFFFQMTFAIISSAIITGAFAERMKFSAIMVFIALWVLMVYAPTAHWVWGSDGWLAKDGVLDYAGGTVVHINAGIAGLVGCVLVGKRLGYGKEQMAPHNLTLTLIGVGMLWVGWFGFNAGSAGAADGRAGMAMVTTQVATAGGALAWMLCEKVFGHKASALGLASGALSGLVGITPAAGFVAPVPALIIGLLTAVVCFFAVTKLKIMLKYDDSMDAFGIHGIGGIVGAVLTGVFVSTTISGASVNWVAQIEGIVITVLYSGIVSLILLKIIDKTIGLRVAADDERQGLDITSHGERIE</sequence>
<evidence type="ECO:0000256" key="8">
    <source>
        <dbReference type="RuleBase" id="RU362002"/>
    </source>
</evidence>
<evidence type="ECO:0000256" key="4">
    <source>
        <dbReference type="ARBA" id="ARBA00022692"/>
    </source>
</evidence>
<keyword evidence="7 8" id="KW-0924">Ammonia transport</keyword>
<feature type="transmembrane region" description="Helical" evidence="8">
    <location>
        <begin position="253"/>
        <end position="273"/>
    </location>
</feature>
<proteinExistence type="inferred from homology"/>
<evidence type="ECO:0000256" key="7">
    <source>
        <dbReference type="ARBA" id="ARBA00023177"/>
    </source>
</evidence>
<protein>
    <recommendedName>
        <fullName evidence="8">Ammonium transporter</fullName>
    </recommendedName>
</protein>
<dbReference type="InterPro" id="IPR024041">
    <property type="entry name" value="NH4_transpt_AmtB-like_dom"/>
</dbReference>
<evidence type="ECO:0000256" key="3">
    <source>
        <dbReference type="ARBA" id="ARBA00022448"/>
    </source>
</evidence>
<dbReference type="InterPro" id="IPR029020">
    <property type="entry name" value="Ammonium/urea_transptr"/>
</dbReference>
<feature type="transmembrane region" description="Helical" evidence="8">
    <location>
        <begin position="60"/>
        <end position="83"/>
    </location>
</feature>
<dbReference type="Gene3D" id="1.10.3430.10">
    <property type="entry name" value="Ammonium transporter AmtB like domains"/>
    <property type="match status" value="1"/>
</dbReference>
<dbReference type="SUPFAM" id="SSF111352">
    <property type="entry name" value="Ammonium transporter"/>
    <property type="match status" value="1"/>
</dbReference>
<evidence type="ECO:0000256" key="6">
    <source>
        <dbReference type="ARBA" id="ARBA00023136"/>
    </source>
</evidence>
<accession>A0ABY4E631</accession>
<dbReference type="PANTHER" id="PTHR43029:SF10">
    <property type="entry name" value="AMMONIUM TRANSPORTER MEP2"/>
    <property type="match status" value="1"/>
</dbReference>
<comment type="similarity">
    <text evidence="2 8">Belongs to the ammonia transporter channel (TC 1.A.11.2) family.</text>
</comment>
<dbReference type="Proteomes" id="UP000832011">
    <property type="component" value="Chromosome"/>
</dbReference>
<feature type="transmembrane region" description="Helical" evidence="8">
    <location>
        <begin position="310"/>
        <end position="328"/>
    </location>
</feature>